<reference evidence="3" key="1">
    <citation type="submission" date="2021-01" db="EMBL/GenBank/DDBJ databases">
        <authorList>
            <person name="Corre E."/>
            <person name="Pelletier E."/>
            <person name="Niang G."/>
            <person name="Scheremetjew M."/>
            <person name="Finn R."/>
            <person name="Kale V."/>
            <person name="Holt S."/>
            <person name="Cochrane G."/>
            <person name="Meng A."/>
            <person name="Brown T."/>
            <person name="Cohen L."/>
        </authorList>
    </citation>
    <scope>NUCLEOTIDE SEQUENCE</scope>
    <source>
        <strain evidence="3">Isolate 1302-5</strain>
    </source>
</reference>
<keyword evidence="2" id="KW-1133">Transmembrane helix</keyword>
<dbReference type="InterPro" id="IPR006461">
    <property type="entry name" value="PLAC_motif_containing"/>
</dbReference>
<keyword evidence="2" id="KW-0812">Transmembrane</keyword>
<feature type="region of interest" description="Disordered" evidence="1">
    <location>
        <begin position="1"/>
        <end position="125"/>
    </location>
</feature>
<proteinExistence type="predicted"/>
<feature type="transmembrane region" description="Helical" evidence="2">
    <location>
        <begin position="281"/>
        <end position="300"/>
    </location>
</feature>
<evidence type="ECO:0000256" key="2">
    <source>
        <dbReference type="SAM" id="Phobius"/>
    </source>
</evidence>
<dbReference type="NCBIfam" id="TIGR01571">
    <property type="entry name" value="A_thal_Cys_rich"/>
    <property type="match status" value="1"/>
</dbReference>
<protein>
    <submittedName>
        <fullName evidence="3">Uncharacterized protein</fullName>
    </submittedName>
</protein>
<dbReference type="AlphaFoldDB" id="A0A7S4MN35"/>
<keyword evidence="2" id="KW-0472">Membrane</keyword>
<sequence>MADHADIAAGLPTPAEGSGIFTIDDLDDDDDEDDQEHEEEEFDNEDDGGEESDSLAPPVPLESETSPPRSGRREGVSSSPSIRLRPKPPPKPRPNTIPVVTPYRSSNISLGGGAQHGSSSPPAHLSDGIECHTPVEFDESPGGLGAVEVTITECPRDLEEGETLRVDLGDGSILVTQALYGGVEAGDTFTAPYRIYEREEARPMGSHLHRPRHRQPRRDIHWNAGLCSCCDHGPCHPSFIGAVLPCCSCFLLSQVMTRLNLNSCGCRCGAPSRSRSTFEVLFVKFALYYIIRIGILYVTWSNGSRGSSTEKEWNASSNEGDEPEVPFIGDWRKVGFVIDGIFWFYVLCLLVRARVAIRERYLIPGSKVWDFISSALLFPCVLSQAARQTADYTSNSARWCTDTGLEERYDSEYGLEDPVLPLQPLRSVSVEDRELL</sequence>
<feature type="compositionally biased region" description="Acidic residues" evidence="1">
    <location>
        <begin position="24"/>
        <end position="53"/>
    </location>
</feature>
<organism evidence="3">
    <name type="scientific">Odontella aurita</name>
    <dbReference type="NCBI Taxonomy" id="265563"/>
    <lineage>
        <taxon>Eukaryota</taxon>
        <taxon>Sar</taxon>
        <taxon>Stramenopiles</taxon>
        <taxon>Ochrophyta</taxon>
        <taxon>Bacillariophyta</taxon>
        <taxon>Mediophyceae</taxon>
        <taxon>Biddulphiophycidae</taxon>
        <taxon>Eupodiscales</taxon>
        <taxon>Odontellaceae</taxon>
        <taxon>Odontella</taxon>
    </lineage>
</organism>
<name>A0A7S4MN35_9STRA</name>
<evidence type="ECO:0000256" key="1">
    <source>
        <dbReference type="SAM" id="MobiDB-lite"/>
    </source>
</evidence>
<feature type="transmembrane region" description="Helical" evidence="2">
    <location>
        <begin position="334"/>
        <end position="351"/>
    </location>
</feature>
<gene>
    <name evidence="3" type="ORF">OAUR00152_LOCUS12390</name>
</gene>
<dbReference type="EMBL" id="HBKQ01018285">
    <property type="protein sequence ID" value="CAE2232228.1"/>
    <property type="molecule type" value="Transcribed_RNA"/>
</dbReference>
<evidence type="ECO:0000313" key="3">
    <source>
        <dbReference type="EMBL" id="CAE2232228.1"/>
    </source>
</evidence>
<accession>A0A7S4MN35</accession>